<sequence length="708" mass="80848">MGSIEVRNPLLSKKLKRTETRLLIIDDNQIRYNQIRDLLTSSDHQVHATLLDDLQNFEKQLHLPWDVVIFGRAYDLKYEQALTLIRNSNQVNLPLILLKPDEYQSTQYASFIRKGVYDILDLEEADNFYLGLLRALSLSRLLQSQQQLMNELEAAQSQAQALVEESNKAIALIQEGIHVSANAEYLQLFGLSSEDDIIGQPLLDIIQPKDVNDFKIRFKKISQGQFDLGAFEVATLNNNAQTKNPLKVEFLAAPEEDALQLTIEIESERTAAPSVNTEKYAIQPNTYQQINRAMTKQPSDQNALVSFALSSCPDEIFKANWATTRDYFNNIYSFLNEQTHIPLFKAGGQTIVGLFQAESQAKLESKLIALNALTKPQLITVENNSYPVNLRIGYTLLKGEISNQDQFENLLCSAFRTALPTNQDDCEIEQKASIDMPVIELINPTVSDTLDTQKTANEPTVLKALHLALERGEIHLKYQQLYDKEDTNLYTYEVTSGFIYGNTWKDISSLKELSEDHELSIKLDRWILVESCKQLHNFITQYPEAKLIVNLNKAVLLNDRSFPEFIAKLITIVRSKLSHPIILQFSEDDISQNIAEAQKYIAQLRQYGAEVSIRDFGNSIYSESILRQLDINNLTLHENLTRMLSSDANTEELQEKVAVYHQLKNIQIMLRDLNDMTSFANAWNVDARFIQGDYFQKKLDHLIDVQDQ</sequence>
<dbReference type="PROSITE" id="PS50883">
    <property type="entry name" value="EAL"/>
    <property type="match status" value="1"/>
</dbReference>
<feature type="domain" description="EAL" evidence="2">
    <location>
        <begin position="458"/>
        <end position="708"/>
    </location>
</feature>
<dbReference type="SMART" id="SM00091">
    <property type="entry name" value="PAS"/>
    <property type="match status" value="1"/>
</dbReference>
<dbReference type="PANTHER" id="PTHR33121">
    <property type="entry name" value="CYCLIC DI-GMP PHOSPHODIESTERASE PDEF"/>
    <property type="match status" value="1"/>
</dbReference>
<accession>A0A1R7Q9J1</accession>
<reference evidence="3 4" key="1">
    <citation type="submission" date="2017-02" db="EMBL/GenBank/DDBJ databases">
        <authorList>
            <person name="Peterson S.W."/>
        </authorList>
    </citation>
    <scope>NUCLEOTIDE SEQUENCE [LARGE SCALE GENOMIC DNA]</scope>
    <source>
        <strain evidence="3">C6</strain>
    </source>
</reference>
<evidence type="ECO:0000259" key="2">
    <source>
        <dbReference type="PROSITE" id="PS50883"/>
    </source>
</evidence>
<dbReference type="InterPro" id="IPR035965">
    <property type="entry name" value="PAS-like_dom_sf"/>
</dbReference>
<name>A0A1R7Q9J1_ACIJO</name>
<dbReference type="SUPFAM" id="SSF52172">
    <property type="entry name" value="CheY-like"/>
    <property type="match status" value="1"/>
</dbReference>
<dbReference type="Gene3D" id="3.30.450.20">
    <property type="entry name" value="PAS domain"/>
    <property type="match status" value="1"/>
</dbReference>
<dbReference type="Proteomes" id="UP000196240">
    <property type="component" value="Unassembled WGS sequence"/>
</dbReference>
<dbReference type="SMART" id="SM00052">
    <property type="entry name" value="EAL"/>
    <property type="match status" value="1"/>
</dbReference>
<keyword evidence="1" id="KW-0175">Coiled coil</keyword>
<dbReference type="RefSeq" id="WP_087011005.1">
    <property type="nucleotide sequence ID" value="NZ_FUUY01000001.1"/>
</dbReference>
<dbReference type="Pfam" id="PF00563">
    <property type="entry name" value="EAL"/>
    <property type="match status" value="1"/>
</dbReference>
<dbReference type="InterPro" id="IPR000014">
    <property type="entry name" value="PAS"/>
</dbReference>
<dbReference type="EMBL" id="FUUY01000001">
    <property type="protein sequence ID" value="SJX20907.1"/>
    <property type="molecule type" value="Genomic_DNA"/>
</dbReference>
<dbReference type="CDD" id="cd01948">
    <property type="entry name" value="EAL"/>
    <property type="match status" value="1"/>
</dbReference>
<dbReference type="SUPFAM" id="SSF55785">
    <property type="entry name" value="PYP-like sensor domain (PAS domain)"/>
    <property type="match status" value="1"/>
</dbReference>
<dbReference type="GO" id="GO:0071111">
    <property type="term" value="F:cyclic-guanylate-specific phosphodiesterase activity"/>
    <property type="evidence" value="ECO:0007669"/>
    <property type="project" value="InterPro"/>
</dbReference>
<evidence type="ECO:0000256" key="1">
    <source>
        <dbReference type="SAM" id="Coils"/>
    </source>
</evidence>
<dbReference type="SUPFAM" id="SSF141868">
    <property type="entry name" value="EAL domain-like"/>
    <property type="match status" value="1"/>
</dbReference>
<dbReference type="PANTHER" id="PTHR33121:SF82">
    <property type="entry name" value="SIGNAL TRANSDUCTION PROTEIN CONTAINING A EAL DOMAIN"/>
    <property type="match status" value="1"/>
</dbReference>
<evidence type="ECO:0000313" key="3">
    <source>
        <dbReference type="EMBL" id="SJX20907.1"/>
    </source>
</evidence>
<dbReference type="InterPro" id="IPR050706">
    <property type="entry name" value="Cyclic-di-GMP_PDE-like"/>
</dbReference>
<dbReference type="Gene3D" id="3.20.20.450">
    <property type="entry name" value="EAL domain"/>
    <property type="match status" value="1"/>
</dbReference>
<proteinExistence type="predicted"/>
<dbReference type="InterPro" id="IPR011006">
    <property type="entry name" value="CheY-like_superfamily"/>
</dbReference>
<gene>
    <name evidence="3" type="ORF">ACNJC6_00506</name>
</gene>
<dbReference type="InterPro" id="IPR001633">
    <property type="entry name" value="EAL_dom"/>
</dbReference>
<dbReference type="AlphaFoldDB" id="A0A1R7Q9J1"/>
<protein>
    <submittedName>
        <fullName evidence="3">EAL (Cyclic-di-GMP phosphodiesterase) domain-containing protein</fullName>
    </submittedName>
</protein>
<evidence type="ECO:0000313" key="4">
    <source>
        <dbReference type="Proteomes" id="UP000196240"/>
    </source>
</evidence>
<dbReference type="InterPro" id="IPR035919">
    <property type="entry name" value="EAL_sf"/>
</dbReference>
<organism evidence="3 4">
    <name type="scientific">Acinetobacter johnsonii</name>
    <dbReference type="NCBI Taxonomy" id="40214"/>
    <lineage>
        <taxon>Bacteria</taxon>
        <taxon>Pseudomonadati</taxon>
        <taxon>Pseudomonadota</taxon>
        <taxon>Gammaproteobacteria</taxon>
        <taxon>Moraxellales</taxon>
        <taxon>Moraxellaceae</taxon>
        <taxon>Acinetobacter</taxon>
    </lineage>
</organism>
<feature type="coiled-coil region" evidence="1">
    <location>
        <begin position="135"/>
        <end position="172"/>
    </location>
</feature>